<dbReference type="EMBL" id="CM047736">
    <property type="protein sequence ID" value="KAJ0054713.1"/>
    <property type="molecule type" value="Genomic_DNA"/>
</dbReference>
<proteinExistence type="predicted"/>
<organism evidence="1 2">
    <name type="scientific">Pistacia integerrima</name>
    <dbReference type="NCBI Taxonomy" id="434235"/>
    <lineage>
        <taxon>Eukaryota</taxon>
        <taxon>Viridiplantae</taxon>
        <taxon>Streptophyta</taxon>
        <taxon>Embryophyta</taxon>
        <taxon>Tracheophyta</taxon>
        <taxon>Spermatophyta</taxon>
        <taxon>Magnoliopsida</taxon>
        <taxon>eudicotyledons</taxon>
        <taxon>Gunneridae</taxon>
        <taxon>Pentapetalae</taxon>
        <taxon>rosids</taxon>
        <taxon>malvids</taxon>
        <taxon>Sapindales</taxon>
        <taxon>Anacardiaceae</taxon>
        <taxon>Pistacia</taxon>
    </lineage>
</organism>
<accession>A0ACC0ZPG5</accession>
<reference evidence="2" key="1">
    <citation type="journal article" date="2023" name="G3 (Bethesda)">
        <title>Genome assembly and association tests identify interacting loci associated with vigor, precocity, and sex in interspecific pistachio rootstocks.</title>
        <authorList>
            <person name="Palmer W."/>
            <person name="Jacygrad E."/>
            <person name="Sagayaradj S."/>
            <person name="Cavanaugh K."/>
            <person name="Han R."/>
            <person name="Bertier L."/>
            <person name="Beede B."/>
            <person name="Kafkas S."/>
            <person name="Golino D."/>
            <person name="Preece J."/>
            <person name="Michelmore R."/>
        </authorList>
    </citation>
    <scope>NUCLEOTIDE SEQUENCE [LARGE SCALE GENOMIC DNA]</scope>
</reference>
<protein>
    <submittedName>
        <fullName evidence="1">Uncharacterized protein</fullName>
    </submittedName>
</protein>
<gene>
    <name evidence="1" type="ORF">Pint_00825</name>
</gene>
<dbReference type="Proteomes" id="UP001163603">
    <property type="component" value="Chromosome 1"/>
</dbReference>
<evidence type="ECO:0000313" key="1">
    <source>
        <dbReference type="EMBL" id="KAJ0054713.1"/>
    </source>
</evidence>
<name>A0ACC0ZPG5_9ROSI</name>
<comment type="caution">
    <text evidence="1">The sequence shown here is derived from an EMBL/GenBank/DDBJ whole genome shotgun (WGS) entry which is preliminary data.</text>
</comment>
<sequence>MFSYIISLLMSRFLQTAKMKIFAAQVEEGKEGRDGEPSVGPVYRSLLSKNGFPPPEPDLTTSWDLFSKSVEKYQGNKMLGWRRFVDGKVGPYVWKTYKEVYDEVLQIGSALRASGAEPGCRVGIYGANCPQWVEAMEACNAHSLVCVPLYDTLGKFSRESVALRV</sequence>
<keyword evidence="2" id="KW-1185">Reference proteome</keyword>
<evidence type="ECO:0000313" key="2">
    <source>
        <dbReference type="Proteomes" id="UP001163603"/>
    </source>
</evidence>